<comment type="caution">
    <text evidence="2">The sequence shown here is derived from an EMBL/GenBank/DDBJ whole genome shotgun (WGS) entry which is preliminary data.</text>
</comment>
<gene>
    <name evidence="2" type="ORF">Agub_g14939</name>
</gene>
<protein>
    <submittedName>
        <fullName evidence="2">Uncharacterized protein</fullName>
    </submittedName>
</protein>
<feature type="compositionally biased region" description="Low complexity" evidence="1">
    <location>
        <begin position="55"/>
        <end position="76"/>
    </location>
</feature>
<dbReference type="EMBL" id="BMAR01000062">
    <property type="protein sequence ID" value="GFR52378.1"/>
    <property type="molecule type" value="Genomic_DNA"/>
</dbReference>
<feature type="non-terminal residue" evidence="2">
    <location>
        <position position="100"/>
    </location>
</feature>
<dbReference type="AlphaFoldDB" id="A0AAD3E2S6"/>
<evidence type="ECO:0000256" key="1">
    <source>
        <dbReference type="SAM" id="MobiDB-lite"/>
    </source>
</evidence>
<dbReference type="Proteomes" id="UP001054857">
    <property type="component" value="Unassembled WGS sequence"/>
</dbReference>
<organism evidence="2 3">
    <name type="scientific">Astrephomene gubernaculifera</name>
    <dbReference type="NCBI Taxonomy" id="47775"/>
    <lineage>
        <taxon>Eukaryota</taxon>
        <taxon>Viridiplantae</taxon>
        <taxon>Chlorophyta</taxon>
        <taxon>core chlorophytes</taxon>
        <taxon>Chlorophyceae</taxon>
        <taxon>CS clade</taxon>
        <taxon>Chlamydomonadales</taxon>
        <taxon>Astrephomenaceae</taxon>
        <taxon>Astrephomene</taxon>
    </lineage>
</organism>
<evidence type="ECO:0000313" key="2">
    <source>
        <dbReference type="EMBL" id="GFR52378.1"/>
    </source>
</evidence>
<feature type="non-terminal residue" evidence="2">
    <location>
        <position position="1"/>
    </location>
</feature>
<name>A0AAD3E2S6_9CHLO</name>
<keyword evidence="3" id="KW-1185">Reference proteome</keyword>
<reference evidence="2 3" key="1">
    <citation type="journal article" date="2021" name="Sci. Rep.">
        <title>Genome sequencing of the multicellular alga Astrephomene provides insights into convergent evolution of germ-soma differentiation.</title>
        <authorList>
            <person name="Yamashita S."/>
            <person name="Yamamoto K."/>
            <person name="Matsuzaki R."/>
            <person name="Suzuki S."/>
            <person name="Yamaguchi H."/>
            <person name="Hirooka S."/>
            <person name="Minakuchi Y."/>
            <person name="Miyagishima S."/>
            <person name="Kawachi M."/>
            <person name="Toyoda A."/>
            <person name="Nozaki H."/>
        </authorList>
    </citation>
    <scope>NUCLEOTIDE SEQUENCE [LARGE SCALE GENOMIC DNA]</scope>
    <source>
        <strain evidence="2 3">NIES-4017</strain>
    </source>
</reference>
<proteinExistence type="predicted"/>
<feature type="region of interest" description="Disordered" evidence="1">
    <location>
        <begin position="38"/>
        <end position="100"/>
    </location>
</feature>
<accession>A0AAD3E2S6</accession>
<evidence type="ECO:0000313" key="3">
    <source>
        <dbReference type="Proteomes" id="UP001054857"/>
    </source>
</evidence>
<sequence>YDDVRALPVDEEAARLLSRCWPRMHDVYVLGAVALHHHPRRRTPHGQLRAPPSNPVQNPSPSQQQQQQHQQQEPQQALPMTSGLAACAHATRPDPTPSGA</sequence>